<dbReference type="Proteomes" id="UP000004358">
    <property type="component" value="Unassembled WGS sequence"/>
</dbReference>
<accession>A3ZWM7</accession>
<protein>
    <submittedName>
        <fullName evidence="1">Uncharacterized protein</fullName>
    </submittedName>
</protein>
<evidence type="ECO:0000313" key="1">
    <source>
        <dbReference type="EMBL" id="EAQ79001.1"/>
    </source>
</evidence>
<organism evidence="1 2">
    <name type="scientific">Blastopirellula marina DSM 3645</name>
    <dbReference type="NCBI Taxonomy" id="314230"/>
    <lineage>
        <taxon>Bacteria</taxon>
        <taxon>Pseudomonadati</taxon>
        <taxon>Planctomycetota</taxon>
        <taxon>Planctomycetia</taxon>
        <taxon>Pirellulales</taxon>
        <taxon>Pirellulaceae</taxon>
        <taxon>Blastopirellula</taxon>
    </lineage>
</organism>
<sequence length="49" mass="5073">MLTGANESCRKCPKVELQQLACDACKQEQISLKKPPDAAEGIGANGAVG</sequence>
<dbReference type="STRING" id="314230.DSM3645_13595"/>
<comment type="caution">
    <text evidence="1">The sequence shown here is derived from an EMBL/GenBank/DDBJ whole genome shotgun (WGS) entry which is preliminary data.</text>
</comment>
<dbReference type="AlphaFoldDB" id="A3ZWM7"/>
<dbReference type="EMBL" id="AANZ01000016">
    <property type="protein sequence ID" value="EAQ79001.1"/>
    <property type="molecule type" value="Genomic_DNA"/>
</dbReference>
<name>A3ZWM7_9BACT</name>
<evidence type="ECO:0000313" key="2">
    <source>
        <dbReference type="Proteomes" id="UP000004358"/>
    </source>
</evidence>
<dbReference type="HOGENOM" id="CLU_3132884_0_0_0"/>
<proteinExistence type="predicted"/>
<gene>
    <name evidence="1" type="ORF">DSM3645_13595</name>
</gene>
<reference evidence="1 2" key="1">
    <citation type="submission" date="2006-02" db="EMBL/GenBank/DDBJ databases">
        <authorList>
            <person name="Amann R."/>
            <person name="Ferriera S."/>
            <person name="Johnson J."/>
            <person name="Kravitz S."/>
            <person name="Halpern A."/>
            <person name="Remington K."/>
            <person name="Beeson K."/>
            <person name="Tran B."/>
            <person name="Rogers Y.-H."/>
            <person name="Friedman R."/>
            <person name="Venter J.C."/>
        </authorList>
    </citation>
    <scope>NUCLEOTIDE SEQUENCE [LARGE SCALE GENOMIC DNA]</scope>
    <source>
        <strain evidence="1 2">DSM 3645</strain>
    </source>
</reference>